<evidence type="ECO:0000256" key="2">
    <source>
        <dbReference type="ARBA" id="ARBA00006577"/>
    </source>
</evidence>
<evidence type="ECO:0000256" key="3">
    <source>
        <dbReference type="ARBA" id="ARBA00013194"/>
    </source>
</evidence>
<keyword evidence="11" id="KW-1185">Reference proteome</keyword>
<gene>
    <name evidence="10" type="ORF">F4556_001007</name>
</gene>
<dbReference type="InterPro" id="IPR046357">
    <property type="entry name" value="PPIase_dom_sf"/>
</dbReference>
<dbReference type="Gene3D" id="3.10.50.40">
    <property type="match status" value="2"/>
</dbReference>
<dbReference type="SUPFAM" id="SSF54534">
    <property type="entry name" value="FKBP-like"/>
    <property type="match status" value="2"/>
</dbReference>
<dbReference type="Pfam" id="PF00254">
    <property type="entry name" value="FKBP_C"/>
    <property type="match status" value="2"/>
</dbReference>
<keyword evidence="8" id="KW-1133">Transmembrane helix</keyword>
<keyword evidence="8" id="KW-0812">Transmembrane</keyword>
<organism evidence="10 11">
    <name type="scientific">Kitasatospora gansuensis</name>
    <dbReference type="NCBI Taxonomy" id="258050"/>
    <lineage>
        <taxon>Bacteria</taxon>
        <taxon>Bacillati</taxon>
        <taxon>Actinomycetota</taxon>
        <taxon>Actinomycetes</taxon>
        <taxon>Kitasatosporales</taxon>
        <taxon>Streptomycetaceae</taxon>
        <taxon>Kitasatospora</taxon>
    </lineage>
</organism>
<keyword evidence="4 6" id="KW-0697">Rotamase</keyword>
<keyword evidence="5 6" id="KW-0413">Isomerase</keyword>
<evidence type="ECO:0000259" key="9">
    <source>
        <dbReference type="PROSITE" id="PS50059"/>
    </source>
</evidence>
<name>A0A7W7S8G6_9ACTN</name>
<evidence type="ECO:0000256" key="8">
    <source>
        <dbReference type="SAM" id="Phobius"/>
    </source>
</evidence>
<feature type="region of interest" description="Disordered" evidence="7">
    <location>
        <begin position="116"/>
        <end position="144"/>
    </location>
</feature>
<dbReference type="PANTHER" id="PTHR43811:SF19">
    <property type="entry name" value="39 KDA FK506-BINDING NUCLEAR PROTEIN"/>
    <property type="match status" value="1"/>
</dbReference>
<feature type="domain" description="PPIase FKBP-type" evidence="9">
    <location>
        <begin position="191"/>
        <end position="281"/>
    </location>
</feature>
<sequence>MTDKSAGGANDGAVADPAAARPGGPLPGDGESIVVPPAILKQQAGWGQAEARRAESAGEKDETPQVFASNVRKKDLSEAGYDENPGSVGRLGVILGTVLAVLLVGSGVTLIVANKSDSKKPAADAAPSSPASPAAPSQAPVPPIKTDAKVLPKVTGELGTKAVIELPAEAADGNFVVKTLIEGTGPKVGKGNWVTADFTSKDWTTGKDLASSFDQKKPQLFQAGGGKLIPALDDAVTGHAAGSRVLVIAPPAAAFGDQGNPQMGVGAKDNLVFVIDIKQATAPDATVSGDVAEPAEGMPKVKDNGKKPATITPVPGVAAPTELKTSVLIAGKGRKIESGEKVVVQYTGALYADGKQFDSSLERGQAFSFATGGGGVIEGWDKAVTGQTVGSRIEVVIPPALGYGDKASEKIPANSTLVFVIDILDAGVGAAD</sequence>
<dbReference type="PROSITE" id="PS50059">
    <property type="entry name" value="FKBP_PPIASE"/>
    <property type="match status" value="2"/>
</dbReference>
<dbReference type="PANTHER" id="PTHR43811">
    <property type="entry name" value="FKBP-TYPE PEPTIDYL-PROLYL CIS-TRANS ISOMERASE FKPA"/>
    <property type="match status" value="1"/>
</dbReference>
<feature type="transmembrane region" description="Helical" evidence="8">
    <location>
        <begin position="91"/>
        <end position="113"/>
    </location>
</feature>
<dbReference type="RefSeq" id="WP_184911922.1">
    <property type="nucleotide sequence ID" value="NZ_JACHJR010000001.1"/>
</dbReference>
<evidence type="ECO:0000256" key="7">
    <source>
        <dbReference type="SAM" id="MobiDB-lite"/>
    </source>
</evidence>
<feature type="compositionally biased region" description="Low complexity" evidence="7">
    <location>
        <begin position="123"/>
        <end position="138"/>
    </location>
</feature>
<feature type="compositionally biased region" description="Low complexity" evidence="7">
    <location>
        <begin position="1"/>
        <end position="23"/>
    </location>
</feature>
<evidence type="ECO:0000256" key="1">
    <source>
        <dbReference type="ARBA" id="ARBA00000971"/>
    </source>
</evidence>
<accession>A0A7W7S8G6</accession>
<evidence type="ECO:0000313" key="11">
    <source>
        <dbReference type="Proteomes" id="UP000573327"/>
    </source>
</evidence>
<evidence type="ECO:0000256" key="4">
    <source>
        <dbReference type="ARBA" id="ARBA00023110"/>
    </source>
</evidence>
<evidence type="ECO:0000313" key="10">
    <source>
        <dbReference type="EMBL" id="MBB4945472.1"/>
    </source>
</evidence>
<protein>
    <recommendedName>
        <fullName evidence="3 6">peptidylprolyl isomerase</fullName>
        <ecNumber evidence="3 6">5.2.1.8</ecNumber>
    </recommendedName>
</protein>
<keyword evidence="8" id="KW-0472">Membrane</keyword>
<dbReference type="InterPro" id="IPR001179">
    <property type="entry name" value="PPIase_FKBP_dom"/>
</dbReference>
<proteinExistence type="inferred from homology"/>
<evidence type="ECO:0000256" key="6">
    <source>
        <dbReference type="PROSITE-ProRule" id="PRU00277"/>
    </source>
</evidence>
<dbReference type="AlphaFoldDB" id="A0A7W7S8G6"/>
<dbReference type="FunFam" id="3.10.50.40:FF:000006">
    <property type="entry name" value="Peptidyl-prolyl cis-trans isomerase"/>
    <property type="match status" value="1"/>
</dbReference>
<feature type="region of interest" description="Disordered" evidence="7">
    <location>
        <begin position="289"/>
        <end position="313"/>
    </location>
</feature>
<feature type="compositionally biased region" description="Basic and acidic residues" evidence="7">
    <location>
        <begin position="50"/>
        <end position="63"/>
    </location>
</feature>
<comment type="similarity">
    <text evidence="2">Belongs to the FKBP-type PPIase family.</text>
</comment>
<evidence type="ECO:0000256" key="5">
    <source>
        <dbReference type="ARBA" id="ARBA00023235"/>
    </source>
</evidence>
<comment type="catalytic activity">
    <reaction evidence="1 6">
        <text>[protein]-peptidylproline (omega=180) = [protein]-peptidylproline (omega=0)</text>
        <dbReference type="Rhea" id="RHEA:16237"/>
        <dbReference type="Rhea" id="RHEA-COMP:10747"/>
        <dbReference type="Rhea" id="RHEA-COMP:10748"/>
        <dbReference type="ChEBI" id="CHEBI:83833"/>
        <dbReference type="ChEBI" id="CHEBI:83834"/>
        <dbReference type="EC" id="5.2.1.8"/>
    </reaction>
</comment>
<dbReference type="EMBL" id="JACHJR010000001">
    <property type="protein sequence ID" value="MBB4945472.1"/>
    <property type="molecule type" value="Genomic_DNA"/>
</dbReference>
<dbReference type="EC" id="5.2.1.8" evidence="3 6"/>
<dbReference type="Proteomes" id="UP000573327">
    <property type="component" value="Unassembled WGS sequence"/>
</dbReference>
<dbReference type="GO" id="GO:0003755">
    <property type="term" value="F:peptidyl-prolyl cis-trans isomerase activity"/>
    <property type="evidence" value="ECO:0007669"/>
    <property type="project" value="UniProtKB-KW"/>
</dbReference>
<feature type="region of interest" description="Disordered" evidence="7">
    <location>
        <begin position="1"/>
        <end position="71"/>
    </location>
</feature>
<reference evidence="10 11" key="1">
    <citation type="submission" date="2020-08" db="EMBL/GenBank/DDBJ databases">
        <title>Sequencing the genomes of 1000 actinobacteria strains.</title>
        <authorList>
            <person name="Klenk H.-P."/>
        </authorList>
    </citation>
    <scope>NUCLEOTIDE SEQUENCE [LARGE SCALE GENOMIC DNA]</scope>
    <source>
        <strain evidence="10 11">DSM 44786</strain>
    </source>
</reference>
<feature type="domain" description="PPIase FKBP-type" evidence="9">
    <location>
        <begin position="339"/>
        <end position="427"/>
    </location>
</feature>
<comment type="caution">
    <text evidence="10">The sequence shown here is derived from an EMBL/GenBank/DDBJ whole genome shotgun (WGS) entry which is preliminary data.</text>
</comment>